<accession>A0ABR4P270</accession>
<dbReference type="SMART" id="SM00355">
    <property type="entry name" value="ZnF_C2H2"/>
    <property type="match status" value="3"/>
</dbReference>
<proteinExistence type="predicted"/>
<feature type="region of interest" description="Disordered" evidence="8">
    <location>
        <begin position="1"/>
        <end position="39"/>
    </location>
</feature>
<comment type="caution">
    <text evidence="10">The sequence shown here is derived from an EMBL/GenBank/DDBJ whole genome shotgun (WGS) entry which is preliminary data.</text>
</comment>
<evidence type="ECO:0000256" key="6">
    <source>
        <dbReference type="ARBA" id="ARBA00023242"/>
    </source>
</evidence>
<organism evidence="10 11">
    <name type="scientific">Phlyctema vagabunda</name>
    <dbReference type="NCBI Taxonomy" id="108571"/>
    <lineage>
        <taxon>Eukaryota</taxon>
        <taxon>Fungi</taxon>
        <taxon>Dikarya</taxon>
        <taxon>Ascomycota</taxon>
        <taxon>Pezizomycotina</taxon>
        <taxon>Leotiomycetes</taxon>
        <taxon>Helotiales</taxon>
        <taxon>Dermateaceae</taxon>
        <taxon>Phlyctema</taxon>
    </lineage>
</organism>
<evidence type="ECO:0000256" key="5">
    <source>
        <dbReference type="ARBA" id="ARBA00022833"/>
    </source>
</evidence>
<dbReference type="EMBL" id="JBFCZG010000011">
    <property type="protein sequence ID" value="KAL3417404.1"/>
    <property type="molecule type" value="Genomic_DNA"/>
</dbReference>
<keyword evidence="3" id="KW-0677">Repeat</keyword>
<dbReference type="Pfam" id="PF00096">
    <property type="entry name" value="zf-C2H2"/>
    <property type="match status" value="2"/>
</dbReference>
<dbReference type="SUPFAM" id="SSF57667">
    <property type="entry name" value="beta-beta-alpha zinc fingers"/>
    <property type="match status" value="1"/>
</dbReference>
<feature type="domain" description="C2H2-type" evidence="9">
    <location>
        <begin position="90"/>
        <end position="117"/>
    </location>
</feature>
<evidence type="ECO:0000256" key="8">
    <source>
        <dbReference type="SAM" id="MobiDB-lite"/>
    </source>
</evidence>
<reference evidence="10 11" key="1">
    <citation type="submission" date="2024-06" db="EMBL/GenBank/DDBJ databases">
        <title>Complete genome of Phlyctema vagabunda strain 19-DSS-EL-015.</title>
        <authorList>
            <person name="Fiorenzani C."/>
        </authorList>
    </citation>
    <scope>NUCLEOTIDE SEQUENCE [LARGE SCALE GENOMIC DNA]</scope>
    <source>
        <strain evidence="10 11">19-DSS-EL-015</strain>
    </source>
</reference>
<keyword evidence="11" id="KW-1185">Reference proteome</keyword>
<feature type="compositionally biased region" description="Basic and acidic residues" evidence="8">
    <location>
        <begin position="21"/>
        <end position="34"/>
    </location>
</feature>
<feature type="region of interest" description="Disordered" evidence="8">
    <location>
        <begin position="210"/>
        <end position="251"/>
    </location>
</feature>
<dbReference type="Proteomes" id="UP001629113">
    <property type="component" value="Unassembled WGS sequence"/>
</dbReference>
<evidence type="ECO:0000256" key="4">
    <source>
        <dbReference type="ARBA" id="ARBA00022771"/>
    </source>
</evidence>
<sequence>MTDQDQDRRKSPETLGLIETKTTKDDVKEHHLEPSTEASPDLNHLLNLAANKKRVPRHPATFQCSLCPKRFTRAYNLRSHLRTHTDERPFICNICGKAFARQHDRKRHEGLHSGEKRFVCKGELQSGGSWGCGRRFARIDALARHFLSEAGQICIMPLYDNDRDVTLLTSHDRGNRELLLNPRGVFPATLLLQYPALGSMAWATRSDVHLTSSKDPSHDITERSFSDASDRRNDESGRGTEHFESNRAFSPAPSFASIDTFHDSGMGTSAASSKGPGSTTPTEISYIAKQEILLSLGGSDALRFLFEEAVTRFDRDRFIRNVQRILLLYSNDLASEPQSGRNADALRILRKDSEWLASRLHESADPNHVLLNTDMDAILEQNVDKLPILENFFKTTLPHLAGHSFEPISAEARYESDIATEWPTENHDTESIISDFPEDIDADIDYSKFPSLEQIKAFLLDGQAFVLLEQRLASFVYPKPGPKVQENLAGPSLDHATEIPKEIASEESLYVRQGLLSEGSGSHISSTQHLQKQGDLESLDGYNSTSHSSSPATELYGDYMDNFDSLLADESDSDEELTTTIEKRFTHPYGHLQKLADIQERVFETSGLLYICAHHGVPPTTTSGDGSFKIHLPPPTGFPDLYQRQKYEKFLPSLDYKIIHRLLTSLSLLTRLGQNVTYLQSIGYGDGNISILAQVDNRQNVVELQRLGSGKILQLSRIATNSVSILEAFVGNDEWFSLLVATCQSIMKIFGSKFELLEKQWRPPSEEAIAFIYCTSLFLSMGVVSYASAHVVRDGPNSSGPTRFDFTGIDMGLSMNCRRRRLRCMDDFLGGNEVWVFSCQNYALDDGRLLLSTEPHVLADIWGPLWEVKTPSGSVLRYSIGNGVIIPWVEPNYAPSPGDSMTINEEFQIGYYRHTEGSKEIGLNLIRCRQNGCDAGFALIDELHDHYREKHFTYTFLGSDYLYSCVGCHATLPPQADPRDVPCIDCGLKGFEIWLTDIVESPTEIFCHWMHSKGIDEELIKAHQSNTNKVFEPGCRLLIGAIPGLTGNSKCQPTIHEFLQVKSKLETEHAIGIPGATSSRRFADSHGVTAQASIFSLVNVGGTITYKRQSGTTMRDDLIAKWQDSKLRNLEELECNGGLLVSICTRNSMRATIRDILHTRTMKLYLESIAFTWVSRECKTAYFTSLKKRKTFRTFWFSDARWRENAGDAIYLCLRRLECTGVDVDNRELNVLWVESFGQAESDDDSTDSDSDGNVSVNPVPPPTEELLVRLFRSEFGWSGLVANSMDCLTMAVMTTVCLEYDRGRRCRGITTFKRKSEPILQTKLCINERLMREKRIAPEINKLACHGIWKRGSFEEGEKLYLGGHGNVKILNTLSNCLCHHSSLEVEWHPVLSETALELKDVAKNEIIMGKGVEMHHWEYMKGVSLYIPLRLLVLPR</sequence>
<feature type="region of interest" description="Disordered" evidence="8">
    <location>
        <begin position="1240"/>
        <end position="1261"/>
    </location>
</feature>
<dbReference type="PANTHER" id="PTHR24394">
    <property type="entry name" value="ZINC FINGER PROTEIN"/>
    <property type="match status" value="1"/>
</dbReference>
<keyword evidence="4 7" id="KW-0863">Zinc-finger</keyword>
<dbReference type="InterPro" id="IPR036236">
    <property type="entry name" value="Znf_C2H2_sf"/>
</dbReference>
<evidence type="ECO:0000259" key="9">
    <source>
        <dbReference type="PROSITE" id="PS50157"/>
    </source>
</evidence>
<feature type="domain" description="C2H2-type" evidence="9">
    <location>
        <begin position="62"/>
        <end position="89"/>
    </location>
</feature>
<feature type="compositionally biased region" description="Basic and acidic residues" evidence="8">
    <location>
        <begin position="215"/>
        <end position="245"/>
    </location>
</feature>
<dbReference type="InterPro" id="IPR013087">
    <property type="entry name" value="Znf_C2H2_type"/>
</dbReference>
<gene>
    <name evidence="10" type="ORF">PVAG01_11404</name>
</gene>
<keyword evidence="5" id="KW-0862">Zinc</keyword>
<protein>
    <recommendedName>
        <fullName evidence="9">C2H2-type domain-containing protein</fullName>
    </recommendedName>
</protein>
<keyword evidence="6" id="KW-0539">Nucleus</keyword>
<dbReference type="PROSITE" id="PS00028">
    <property type="entry name" value="ZINC_FINGER_C2H2_1"/>
    <property type="match status" value="3"/>
</dbReference>
<keyword evidence="2" id="KW-0479">Metal-binding</keyword>
<evidence type="ECO:0000256" key="2">
    <source>
        <dbReference type="ARBA" id="ARBA00022723"/>
    </source>
</evidence>
<name>A0ABR4P270_9HELO</name>
<evidence type="ECO:0000256" key="3">
    <source>
        <dbReference type="ARBA" id="ARBA00022737"/>
    </source>
</evidence>
<evidence type="ECO:0000256" key="1">
    <source>
        <dbReference type="ARBA" id="ARBA00004123"/>
    </source>
</evidence>
<feature type="compositionally biased region" description="Basic and acidic residues" evidence="8">
    <location>
        <begin position="1"/>
        <end position="12"/>
    </location>
</feature>
<comment type="subcellular location">
    <subcellularLocation>
        <location evidence="1">Nucleus</location>
    </subcellularLocation>
</comment>
<evidence type="ECO:0000256" key="7">
    <source>
        <dbReference type="PROSITE-ProRule" id="PRU00042"/>
    </source>
</evidence>
<dbReference type="PROSITE" id="PS50157">
    <property type="entry name" value="ZINC_FINGER_C2H2_2"/>
    <property type="match status" value="2"/>
</dbReference>
<evidence type="ECO:0000313" key="11">
    <source>
        <dbReference type="Proteomes" id="UP001629113"/>
    </source>
</evidence>
<feature type="compositionally biased region" description="Acidic residues" evidence="8">
    <location>
        <begin position="1241"/>
        <end position="1251"/>
    </location>
</feature>
<evidence type="ECO:0000313" key="10">
    <source>
        <dbReference type="EMBL" id="KAL3417404.1"/>
    </source>
</evidence>
<dbReference type="PANTHER" id="PTHR24394:SF29">
    <property type="entry name" value="MYONEURIN"/>
    <property type="match status" value="1"/>
</dbReference>
<dbReference type="Gene3D" id="3.30.160.60">
    <property type="entry name" value="Classic Zinc Finger"/>
    <property type="match status" value="2"/>
</dbReference>